<name>A0ACB7T0E1_HYAAI</name>
<proteinExistence type="predicted"/>
<keyword evidence="2" id="KW-1185">Reference proteome</keyword>
<sequence>MTQHFLVCNYLWMFCEGLYLHTLLVVAFVDEDKAIKWFVLAGWGFPLFPTIAYAVARGLDKEASRLKAVRATLILLPLLGLHYVVTPFRPERDRICLVYEIFSALVTSLQVRWLSSFNMLWTVADILCGGCGLQEFVEAGMWR</sequence>
<reference evidence="1" key="1">
    <citation type="submission" date="2020-05" db="EMBL/GenBank/DDBJ databases">
        <title>Large-scale comparative analyses of tick genomes elucidate their genetic diversity and vector capacities.</title>
        <authorList>
            <person name="Jia N."/>
            <person name="Wang J."/>
            <person name="Shi W."/>
            <person name="Du L."/>
            <person name="Sun Y."/>
            <person name="Zhan W."/>
            <person name="Jiang J."/>
            <person name="Wang Q."/>
            <person name="Zhang B."/>
            <person name="Ji P."/>
            <person name="Sakyi L.B."/>
            <person name="Cui X."/>
            <person name="Yuan T."/>
            <person name="Jiang B."/>
            <person name="Yang W."/>
            <person name="Lam T.T.-Y."/>
            <person name="Chang Q."/>
            <person name="Ding S."/>
            <person name="Wang X."/>
            <person name="Zhu J."/>
            <person name="Ruan X."/>
            <person name="Zhao L."/>
            <person name="Wei J."/>
            <person name="Que T."/>
            <person name="Du C."/>
            <person name="Cheng J."/>
            <person name="Dai P."/>
            <person name="Han X."/>
            <person name="Huang E."/>
            <person name="Gao Y."/>
            <person name="Liu J."/>
            <person name="Shao H."/>
            <person name="Ye R."/>
            <person name="Li L."/>
            <person name="Wei W."/>
            <person name="Wang X."/>
            <person name="Wang C."/>
            <person name="Yang T."/>
            <person name="Huo Q."/>
            <person name="Li W."/>
            <person name="Guo W."/>
            <person name="Chen H."/>
            <person name="Zhou L."/>
            <person name="Ni X."/>
            <person name="Tian J."/>
            <person name="Zhou Y."/>
            <person name="Sheng Y."/>
            <person name="Liu T."/>
            <person name="Pan Y."/>
            <person name="Xia L."/>
            <person name="Li J."/>
            <person name="Zhao F."/>
            <person name="Cao W."/>
        </authorList>
    </citation>
    <scope>NUCLEOTIDE SEQUENCE</scope>
    <source>
        <strain evidence="1">Hyas-2018</strain>
    </source>
</reference>
<evidence type="ECO:0000313" key="1">
    <source>
        <dbReference type="EMBL" id="KAH6939591.1"/>
    </source>
</evidence>
<gene>
    <name evidence="1" type="ORF">HPB50_019931</name>
</gene>
<dbReference type="EMBL" id="CM023482">
    <property type="protein sequence ID" value="KAH6939591.1"/>
    <property type="molecule type" value="Genomic_DNA"/>
</dbReference>
<dbReference type="Proteomes" id="UP000821845">
    <property type="component" value="Chromosome 2"/>
</dbReference>
<comment type="caution">
    <text evidence="1">The sequence shown here is derived from an EMBL/GenBank/DDBJ whole genome shotgun (WGS) entry which is preliminary data.</text>
</comment>
<protein>
    <submittedName>
        <fullName evidence="1">Uncharacterized protein</fullName>
    </submittedName>
</protein>
<accession>A0ACB7T0E1</accession>
<evidence type="ECO:0000313" key="2">
    <source>
        <dbReference type="Proteomes" id="UP000821845"/>
    </source>
</evidence>
<organism evidence="1 2">
    <name type="scientific">Hyalomma asiaticum</name>
    <name type="common">Tick</name>
    <dbReference type="NCBI Taxonomy" id="266040"/>
    <lineage>
        <taxon>Eukaryota</taxon>
        <taxon>Metazoa</taxon>
        <taxon>Ecdysozoa</taxon>
        <taxon>Arthropoda</taxon>
        <taxon>Chelicerata</taxon>
        <taxon>Arachnida</taxon>
        <taxon>Acari</taxon>
        <taxon>Parasitiformes</taxon>
        <taxon>Ixodida</taxon>
        <taxon>Ixodoidea</taxon>
        <taxon>Ixodidae</taxon>
        <taxon>Hyalomminae</taxon>
        <taxon>Hyalomma</taxon>
    </lineage>
</organism>